<gene>
    <name evidence="1" type="ORF">Bca52824_081612</name>
</gene>
<accession>A0A8X7TS34</accession>
<name>A0A8X7TS34_BRACI</name>
<reference evidence="1 2" key="1">
    <citation type="submission" date="2020-02" db="EMBL/GenBank/DDBJ databases">
        <authorList>
            <person name="Ma Q."/>
            <person name="Huang Y."/>
            <person name="Song X."/>
            <person name="Pei D."/>
        </authorList>
    </citation>
    <scope>NUCLEOTIDE SEQUENCE [LARGE SCALE GENOMIC DNA]</scope>
    <source>
        <strain evidence="1">Sxm20200214</strain>
        <tissue evidence="1">Leaf</tissue>
    </source>
</reference>
<sequence length="327" mass="36698">MVRCVRLWRGEWKKNGEGEWDFLTDPKDYGYRLLVGKSASYEAVDQIVRRRYSLSPHTPLVISYRLPSWMLVPLGNKMQPTTISNTAQLSKLLNVRTWLEDLALLVTMGAKAVAEYQFLCRTNFTIGATAYVFDENTTENSRAVYDSLVFGDRAAQTECVMNAIFPEEMAYADNFLVNRTPVIPRGREIIELDDDDEEMVDGSPGQLLGVRADNDELFLILLFVQHAWITGVGNGGRTPVTRAEAMPVFWDVGMNIAGYPPTCTQPSRGGEGIEDGMLFWEGVANARFGEEGNMNGDVRNENQRSRTTMVEIGNSVSERSSKTWGRP</sequence>
<dbReference type="EMBL" id="JAAMPC010000016">
    <property type="protein sequence ID" value="KAG2251476.1"/>
    <property type="molecule type" value="Genomic_DNA"/>
</dbReference>
<organism evidence="1 2">
    <name type="scientific">Brassica carinata</name>
    <name type="common">Ethiopian mustard</name>
    <name type="synonym">Abyssinian cabbage</name>
    <dbReference type="NCBI Taxonomy" id="52824"/>
    <lineage>
        <taxon>Eukaryota</taxon>
        <taxon>Viridiplantae</taxon>
        <taxon>Streptophyta</taxon>
        <taxon>Embryophyta</taxon>
        <taxon>Tracheophyta</taxon>
        <taxon>Spermatophyta</taxon>
        <taxon>Magnoliopsida</taxon>
        <taxon>eudicotyledons</taxon>
        <taxon>Gunneridae</taxon>
        <taxon>Pentapetalae</taxon>
        <taxon>rosids</taxon>
        <taxon>malvids</taxon>
        <taxon>Brassicales</taxon>
        <taxon>Brassicaceae</taxon>
        <taxon>Brassiceae</taxon>
        <taxon>Brassica</taxon>
    </lineage>
</organism>
<dbReference type="Proteomes" id="UP000886595">
    <property type="component" value="Unassembled WGS sequence"/>
</dbReference>
<proteinExistence type="predicted"/>
<comment type="caution">
    <text evidence="1">The sequence shown here is derived from an EMBL/GenBank/DDBJ whole genome shotgun (WGS) entry which is preliminary data.</text>
</comment>
<dbReference type="AlphaFoldDB" id="A0A8X7TS34"/>
<evidence type="ECO:0000313" key="2">
    <source>
        <dbReference type="Proteomes" id="UP000886595"/>
    </source>
</evidence>
<evidence type="ECO:0000313" key="1">
    <source>
        <dbReference type="EMBL" id="KAG2251476.1"/>
    </source>
</evidence>
<dbReference type="OrthoDB" id="1097325at2759"/>
<keyword evidence="2" id="KW-1185">Reference proteome</keyword>
<protein>
    <submittedName>
        <fullName evidence="1">Uncharacterized protein</fullName>
    </submittedName>
</protein>